<dbReference type="PANTHER" id="PTHR21245">
    <property type="entry name" value="HETEROGENEOUS NUCLEAR RIBONUCLEOPROTEIN"/>
    <property type="match status" value="1"/>
</dbReference>
<dbReference type="PROSITE" id="PS50102">
    <property type="entry name" value="RRM"/>
    <property type="match status" value="1"/>
</dbReference>
<dbReference type="AlphaFoldDB" id="A0A976FHF0"/>
<dbReference type="Proteomes" id="UP000294530">
    <property type="component" value="Unassembled WGS sequence"/>
</dbReference>
<name>A0A976FHF0_BRELC</name>
<evidence type="ECO:0000256" key="1">
    <source>
        <dbReference type="ARBA" id="ARBA00022884"/>
    </source>
</evidence>
<keyword evidence="1 2" id="KW-0694">RNA-binding</keyword>
<dbReference type="Pfam" id="PF00076">
    <property type="entry name" value="RRM_1"/>
    <property type="match status" value="1"/>
</dbReference>
<dbReference type="InterPro" id="IPR000504">
    <property type="entry name" value="RRM_dom"/>
</dbReference>
<sequence>MSVKDEEQVLVAMEESCRIYVGNLVPKAKEVHLTSKFARFGTIHSIWIARKPPGFAFVRFDNSDAAHRAVKACQEIGGILIAGKAVRVEMAGDKERKHYKGSAKQQEVNKNDIVKTTLQYAIMCNQYGFRQLTEGKREATSKQGTSRG</sequence>
<reference evidence="4 5" key="1">
    <citation type="journal article" date="2021" name="Genome Biol.">
        <title>AFLAP: assembly-free linkage analysis pipeline using k-mers from genome sequencing data.</title>
        <authorList>
            <person name="Fletcher K."/>
            <person name="Zhang L."/>
            <person name="Gil J."/>
            <person name="Han R."/>
            <person name="Cavanaugh K."/>
            <person name="Michelmore R."/>
        </authorList>
    </citation>
    <scope>NUCLEOTIDE SEQUENCE [LARGE SCALE GENOMIC DNA]</scope>
    <source>
        <strain evidence="4 5">SF5</strain>
    </source>
</reference>
<evidence type="ECO:0000313" key="5">
    <source>
        <dbReference type="Proteomes" id="UP000294530"/>
    </source>
</evidence>
<dbReference type="GO" id="GO:0003723">
    <property type="term" value="F:RNA binding"/>
    <property type="evidence" value="ECO:0007669"/>
    <property type="project" value="UniProtKB-UniRule"/>
</dbReference>
<accession>A0A976FHF0</accession>
<evidence type="ECO:0000256" key="2">
    <source>
        <dbReference type="PROSITE-ProRule" id="PRU00176"/>
    </source>
</evidence>
<keyword evidence="5" id="KW-1185">Reference proteome</keyword>
<evidence type="ECO:0000259" key="3">
    <source>
        <dbReference type="PROSITE" id="PS50102"/>
    </source>
</evidence>
<proteinExistence type="predicted"/>
<dbReference type="InterPro" id="IPR012677">
    <property type="entry name" value="Nucleotide-bd_a/b_plait_sf"/>
</dbReference>
<dbReference type="OrthoDB" id="5970at2759"/>
<comment type="caution">
    <text evidence="4">The sequence shown here is derived from an EMBL/GenBank/DDBJ whole genome shotgun (WGS) entry which is preliminary data.</text>
</comment>
<dbReference type="KEGG" id="blac:94350881"/>
<dbReference type="SUPFAM" id="SSF54928">
    <property type="entry name" value="RNA-binding domain, RBD"/>
    <property type="match status" value="1"/>
</dbReference>
<dbReference type="EMBL" id="SHOA02000198">
    <property type="protein sequence ID" value="TDH66882.1"/>
    <property type="molecule type" value="Genomic_DNA"/>
</dbReference>
<dbReference type="SMART" id="SM00360">
    <property type="entry name" value="RRM"/>
    <property type="match status" value="1"/>
</dbReference>
<protein>
    <recommendedName>
        <fullName evidence="3">RRM domain-containing protein</fullName>
    </recommendedName>
</protein>
<gene>
    <name evidence="4" type="ORF">CCR75_007146</name>
</gene>
<dbReference type="InterPro" id="IPR035979">
    <property type="entry name" value="RBD_domain_sf"/>
</dbReference>
<dbReference type="GeneID" id="94350881"/>
<feature type="domain" description="RRM" evidence="3">
    <location>
        <begin position="17"/>
        <end position="93"/>
    </location>
</feature>
<organism evidence="4 5">
    <name type="scientific">Bremia lactucae</name>
    <name type="common">Lettuce downy mildew</name>
    <dbReference type="NCBI Taxonomy" id="4779"/>
    <lineage>
        <taxon>Eukaryota</taxon>
        <taxon>Sar</taxon>
        <taxon>Stramenopiles</taxon>
        <taxon>Oomycota</taxon>
        <taxon>Peronosporomycetes</taxon>
        <taxon>Peronosporales</taxon>
        <taxon>Peronosporaceae</taxon>
        <taxon>Bremia</taxon>
    </lineage>
</organism>
<evidence type="ECO:0000313" key="4">
    <source>
        <dbReference type="EMBL" id="TDH66882.1"/>
    </source>
</evidence>
<dbReference type="Gene3D" id="3.30.70.330">
    <property type="match status" value="1"/>
</dbReference>
<dbReference type="RefSeq" id="XP_067816381.1">
    <property type="nucleotide sequence ID" value="XM_067965210.1"/>
</dbReference>